<dbReference type="Gene3D" id="3.40.50.300">
    <property type="entry name" value="P-loop containing nucleotide triphosphate hydrolases"/>
    <property type="match status" value="1"/>
</dbReference>
<sequence>MTSVVEAEKKKLLDLLNGLILNEEAITFEDLEANARGLAAILAKSLTKADVDDVVGRITEMRRVVLDIGDGVVDNRTFEPWLAERKPNAELPRWDAYRQLLVNREWGPNVISKLDAQTDKIVELMGDPLKGGEWSRRGLAIGEVQSGKTATYVGILNKAIDYGYKIIVVIGGHTEDLRRQTQRRIDTDLTGIDSSYILENVSETSHRTRVGVGKNTSFGTHVRTTTRTDFGAASQRAGVVAIAGESTPNVFVIKKNAKVLSNLTTYLTSQGKNGRLSDPLVVIDDEADWASVNTKSEDNVAAVNKAIRRLLGSSRRNSYLGITATPFANILIDDELEEDLFPRDYIQALESPSNYHGIERFFGETANSGGPIRTEVNDCLAVLPFNHRRTARLDELPESLLDAMATFFVGTAIRRIRGGEAKPASMMVNISRFNDVQEQVADLVADAVDEFRRAILSEFGLSGSTTGESPEATRLREAFEREYSTEVAWQSVRTELLTSAPEVRVELVNSRTMSARNKRMNELSRDERTKEDLQPKIFVGGDVLARGLTLDGLQVSYFVRRAGAADTLLQMGRWFGYRPGYGDLVRVWMDPDVVDLFKYVAEVSEDLRSSLKQMNALDMTPSQFGLKMQRHPEAFMITAANKRQHGVEVQGDVNIHGARFESHSLSIKPSDRKRNLDAARALADEVTAIGAAADDRENKNVWVGVPADLVHRFFMGFRGHDSDIYFGAGTTGRHAQLAAYLSDAQNSDEWDVGFVSGSSDVVTLSRSLEFKSSVRNRMEPRAPTQVALGNRRVAAGNDLKNSLPRDLVTELEVGLKEGEKLAETALIRNLVVRPLLLVFALVTTPDSRKPPTLAIGSDDPLIAVLVAFPALPLDVEATIMQTKPTRFVANKVFVRANLGLPVTEEDNEDEDDQ</sequence>
<evidence type="ECO:0000313" key="2">
    <source>
        <dbReference type="EMBL" id="MCS5713526.1"/>
    </source>
</evidence>
<reference evidence="2" key="1">
    <citation type="submission" date="2022-08" db="EMBL/GenBank/DDBJ databases">
        <authorList>
            <person name="Deng Y."/>
            <person name="Han X.-F."/>
            <person name="Zhang Y.-Q."/>
        </authorList>
    </citation>
    <scope>NUCLEOTIDE SEQUENCE</scope>
    <source>
        <strain evidence="2">CPCC 205716</strain>
    </source>
</reference>
<dbReference type="Pfam" id="PF10593">
    <property type="entry name" value="Z1"/>
    <property type="match status" value="1"/>
</dbReference>
<proteinExistence type="predicted"/>
<evidence type="ECO:0000259" key="1">
    <source>
        <dbReference type="Pfam" id="PF10593"/>
    </source>
</evidence>
<comment type="caution">
    <text evidence="2">The sequence shown here is derived from an EMBL/GenBank/DDBJ whole genome shotgun (WGS) entry which is preliminary data.</text>
</comment>
<dbReference type="RefSeq" id="WP_259485056.1">
    <property type="nucleotide sequence ID" value="NZ_JANTEZ010000001.1"/>
</dbReference>
<dbReference type="SUPFAM" id="SSF52540">
    <property type="entry name" value="P-loop containing nucleoside triphosphate hydrolases"/>
    <property type="match status" value="1"/>
</dbReference>
<dbReference type="InterPro" id="IPR018310">
    <property type="entry name" value="Put_endonuclease_Z1-dom"/>
</dbReference>
<feature type="domain" description="Putative endonuclease Z1" evidence="1">
    <location>
        <begin position="399"/>
        <end position="633"/>
    </location>
</feature>
<dbReference type="InterPro" id="IPR027417">
    <property type="entry name" value="P-loop_NTPase"/>
</dbReference>
<protein>
    <submittedName>
        <fullName evidence="2">Z1 domain-containing protein</fullName>
    </submittedName>
</protein>
<evidence type="ECO:0000313" key="3">
    <source>
        <dbReference type="Proteomes" id="UP001165580"/>
    </source>
</evidence>
<keyword evidence="3" id="KW-1185">Reference proteome</keyword>
<organism evidence="2 3">
    <name type="scientific">Herbiconiux gentiana</name>
    <dbReference type="NCBI Taxonomy" id="2970912"/>
    <lineage>
        <taxon>Bacteria</taxon>
        <taxon>Bacillati</taxon>
        <taxon>Actinomycetota</taxon>
        <taxon>Actinomycetes</taxon>
        <taxon>Micrococcales</taxon>
        <taxon>Microbacteriaceae</taxon>
        <taxon>Herbiconiux</taxon>
    </lineage>
</organism>
<gene>
    <name evidence="2" type="ORF">NVV95_03040</name>
</gene>
<dbReference type="Proteomes" id="UP001165580">
    <property type="component" value="Unassembled WGS sequence"/>
</dbReference>
<accession>A0ABT2GBN3</accession>
<name>A0ABT2GBN3_9MICO</name>
<dbReference type="EMBL" id="JANTEZ010000001">
    <property type="protein sequence ID" value="MCS5713526.1"/>
    <property type="molecule type" value="Genomic_DNA"/>
</dbReference>